<sequence length="109" mass="12945">MHKPESPNYKRIYEDLVRLKYPAKKQECESILSKPVFSVKDVIAINNILFPKANKQTEFANQRHRSYDKTAILEILSYQKNNKLNNAELARYFKLSRNTIAKWKKLFLL</sequence>
<dbReference type="EMBL" id="CP035532">
    <property type="protein sequence ID" value="QBA19806.1"/>
    <property type="molecule type" value="Genomic_DNA"/>
</dbReference>
<name>A0A411DHG7_CHRID</name>
<dbReference type="GO" id="GO:0043565">
    <property type="term" value="F:sequence-specific DNA binding"/>
    <property type="evidence" value="ECO:0007669"/>
    <property type="project" value="InterPro"/>
</dbReference>
<gene>
    <name evidence="1" type="ORF">EU348_00950</name>
</gene>
<accession>A0A411DHG7</accession>
<dbReference type="SUPFAM" id="SSF48295">
    <property type="entry name" value="TrpR-like"/>
    <property type="match status" value="1"/>
</dbReference>
<reference evidence="1" key="1">
    <citation type="submission" date="2019-01" db="EMBL/GenBank/DDBJ databases">
        <title>Whole Genome Sequencing for Putative Detection of Antimicrobial Resistance and Potential Virulence Factors in Chryseobacterium indologenes isolated from Nile Tilapia in Tanzania.</title>
        <authorList>
            <person name="Mwega E."/>
            <person name="Mutoloki S."/>
            <person name="Mugimba K."/>
            <person name="Colquhoun D."/>
            <person name="Mdegela R."/>
            <person name="Evensen O."/>
            <person name="Wasteson Y."/>
        </authorList>
    </citation>
    <scope>NUCLEOTIDE SEQUENCE [LARGE SCALE GENOMIC DNA]</scope>
    <source>
        <strain evidence="1">StR 01</strain>
    </source>
</reference>
<dbReference type="AlphaFoldDB" id="A0A411DHG7"/>
<protein>
    <submittedName>
        <fullName evidence="1">Helix-turn-helix domain-containing protein</fullName>
    </submittedName>
</protein>
<proteinExistence type="predicted"/>
<dbReference type="InterPro" id="IPR010921">
    <property type="entry name" value="Trp_repressor/repl_initiator"/>
</dbReference>
<evidence type="ECO:0000313" key="1">
    <source>
        <dbReference type="EMBL" id="QBA19806.1"/>
    </source>
</evidence>
<organism evidence="1">
    <name type="scientific">Chryseobacterium indologenes</name>
    <name type="common">Flavobacterium indologenes</name>
    <dbReference type="NCBI Taxonomy" id="253"/>
    <lineage>
        <taxon>Bacteria</taxon>
        <taxon>Pseudomonadati</taxon>
        <taxon>Bacteroidota</taxon>
        <taxon>Flavobacteriia</taxon>
        <taxon>Flavobacteriales</taxon>
        <taxon>Weeksellaceae</taxon>
        <taxon>Chryseobacterium group</taxon>
        <taxon>Chryseobacterium</taxon>
    </lineage>
</organism>